<name>A0A9P1M976_9PEZI</name>
<feature type="transmembrane region" description="Helical" evidence="2">
    <location>
        <begin position="289"/>
        <end position="312"/>
    </location>
</feature>
<dbReference type="GO" id="GO:0005783">
    <property type="term" value="C:endoplasmic reticulum"/>
    <property type="evidence" value="ECO:0007669"/>
    <property type="project" value="TreeGrafter"/>
</dbReference>
<gene>
    <name evidence="4" type="ORF">PPNO1_LOCUS4160</name>
</gene>
<evidence type="ECO:0000313" key="4">
    <source>
        <dbReference type="EMBL" id="CAI4214428.1"/>
    </source>
</evidence>
<feature type="transmembrane region" description="Helical" evidence="2">
    <location>
        <begin position="257"/>
        <end position="277"/>
    </location>
</feature>
<keyword evidence="2" id="KW-1133">Transmembrane helix</keyword>
<accession>A0A9P1M976</accession>
<evidence type="ECO:0000256" key="1">
    <source>
        <dbReference type="SAM" id="MobiDB-lite"/>
    </source>
</evidence>
<keyword evidence="3" id="KW-0732">Signal</keyword>
<evidence type="ECO:0000256" key="2">
    <source>
        <dbReference type="SAM" id="Phobius"/>
    </source>
</evidence>
<evidence type="ECO:0000256" key="3">
    <source>
        <dbReference type="SAM" id="SignalP"/>
    </source>
</evidence>
<dbReference type="Proteomes" id="UP000838763">
    <property type="component" value="Unassembled WGS sequence"/>
</dbReference>
<dbReference type="EMBL" id="CALLCH030000011">
    <property type="protein sequence ID" value="CAI4214428.1"/>
    <property type="molecule type" value="Genomic_DNA"/>
</dbReference>
<feature type="transmembrane region" description="Helical" evidence="2">
    <location>
        <begin position="229"/>
        <end position="245"/>
    </location>
</feature>
<keyword evidence="2" id="KW-0472">Membrane</keyword>
<evidence type="ECO:0000313" key="5">
    <source>
        <dbReference type="Proteomes" id="UP000838763"/>
    </source>
</evidence>
<evidence type="ECO:0008006" key="6">
    <source>
        <dbReference type="Google" id="ProtNLM"/>
    </source>
</evidence>
<dbReference type="AlphaFoldDB" id="A0A9P1M976"/>
<organism evidence="4 5">
    <name type="scientific">Parascedosporium putredinis</name>
    <dbReference type="NCBI Taxonomy" id="1442378"/>
    <lineage>
        <taxon>Eukaryota</taxon>
        <taxon>Fungi</taxon>
        <taxon>Dikarya</taxon>
        <taxon>Ascomycota</taxon>
        <taxon>Pezizomycotina</taxon>
        <taxon>Sordariomycetes</taxon>
        <taxon>Hypocreomycetidae</taxon>
        <taxon>Microascales</taxon>
        <taxon>Microascaceae</taxon>
        <taxon>Parascedosporium</taxon>
    </lineage>
</organism>
<comment type="caution">
    <text evidence="4">The sequence shown here is derived from an EMBL/GenBank/DDBJ whole genome shotgun (WGS) entry which is preliminary data.</text>
</comment>
<feature type="signal peptide" evidence="3">
    <location>
        <begin position="1"/>
        <end position="18"/>
    </location>
</feature>
<sequence length="320" mass="34357">MASGFVIALLSAIQAAASVLVTIGIGVASAQFDLLTPESAKDISHICVNIFLPFATVTCNNTTSLPLFLIQSLDSTGVLDSISSGNKNIADKLRSYFLVFAVANNIFTFGAGEPAMKGFSNETFFSTLRKLREKIVGKTPNDEEAQGSDGDDEDDDDEQDGQRPQGSGQDGETTPLLPQNFIRWEQRTKSPGAIIGLVPALHKLFFDPMQEGGYFKGWLTSSLKNVGELFVLMPLLSIPIIWVLAKKTDVLPSDPAVWFAMMLMPVGPPAMKLIALADVNGINGRTRMSIAKLLTFAYAVTPLVALTVVAALRATESIKG</sequence>
<proteinExistence type="predicted"/>
<protein>
    <recommendedName>
        <fullName evidence="6">Auxin efflux carrier</fullName>
    </recommendedName>
</protein>
<dbReference type="PANTHER" id="PTHR31794:SF4">
    <property type="entry name" value="AUXIN EFFLUX TRANSPORTER FAMILY PROTEIN (EUROFUNG)"/>
    <property type="match status" value="1"/>
</dbReference>
<feature type="chain" id="PRO_5040274721" description="Auxin efflux carrier" evidence="3">
    <location>
        <begin position="19"/>
        <end position="320"/>
    </location>
</feature>
<reference evidence="4" key="1">
    <citation type="submission" date="2022-11" db="EMBL/GenBank/DDBJ databases">
        <authorList>
            <person name="Scott C."/>
            <person name="Bruce N."/>
        </authorList>
    </citation>
    <scope>NUCLEOTIDE SEQUENCE</scope>
</reference>
<keyword evidence="2" id="KW-0812">Transmembrane</keyword>
<keyword evidence="5" id="KW-1185">Reference proteome</keyword>
<feature type="region of interest" description="Disordered" evidence="1">
    <location>
        <begin position="136"/>
        <end position="176"/>
    </location>
</feature>
<feature type="compositionally biased region" description="Acidic residues" evidence="1">
    <location>
        <begin position="142"/>
        <end position="159"/>
    </location>
</feature>
<dbReference type="OrthoDB" id="191139at2759"/>
<dbReference type="PANTHER" id="PTHR31794">
    <property type="entry name" value="AUXIN EFFLUX TRANSPORTER FAMILY PROTEIN (EUROFUNG)"/>
    <property type="match status" value="1"/>
</dbReference>